<dbReference type="AlphaFoldDB" id="A0A8S2TY30"/>
<dbReference type="EMBL" id="CAJNOK010036993">
    <property type="protein sequence ID" value="CAF1527187.1"/>
    <property type="molecule type" value="Genomic_DNA"/>
</dbReference>
<name>A0A8S2TY30_9BILA</name>
<accession>A0A8S2TY30</accession>
<sequence>MARPRLRFMHNQIRQVTPFGTLQQCGIDETSKMRIEYTLKFGAHNKMRSIDSSLTFAQTIENFHKLSRCKSPNSYIIQYYHDTIQDWIDWESESWDVFRNLAALSSSSQTPVILKLQYLLKSYTQPITNSDRDIDFQTDEYGNQRYNFHPHSDNNFTSQLFLSSDSNNCQTQVRRIFLYLIFEDSL</sequence>
<protein>
    <submittedName>
        <fullName evidence="2">Uncharacterized protein</fullName>
    </submittedName>
</protein>
<dbReference type="Proteomes" id="UP000682733">
    <property type="component" value="Unassembled WGS sequence"/>
</dbReference>
<evidence type="ECO:0000313" key="3">
    <source>
        <dbReference type="Proteomes" id="UP000682733"/>
    </source>
</evidence>
<proteinExistence type="predicted"/>
<evidence type="ECO:0000313" key="1">
    <source>
        <dbReference type="EMBL" id="CAF1527187.1"/>
    </source>
</evidence>
<dbReference type="EMBL" id="CAJOBA010059182">
    <property type="protein sequence ID" value="CAF4313910.1"/>
    <property type="molecule type" value="Genomic_DNA"/>
</dbReference>
<dbReference type="Proteomes" id="UP000677228">
    <property type="component" value="Unassembled WGS sequence"/>
</dbReference>
<comment type="caution">
    <text evidence="2">The sequence shown here is derived from an EMBL/GenBank/DDBJ whole genome shotgun (WGS) entry which is preliminary data.</text>
</comment>
<reference evidence="2" key="1">
    <citation type="submission" date="2021-02" db="EMBL/GenBank/DDBJ databases">
        <authorList>
            <person name="Nowell W R."/>
        </authorList>
    </citation>
    <scope>NUCLEOTIDE SEQUENCE</scope>
</reference>
<organism evidence="2 3">
    <name type="scientific">Didymodactylos carnosus</name>
    <dbReference type="NCBI Taxonomy" id="1234261"/>
    <lineage>
        <taxon>Eukaryota</taxon>
        <taxon>Metazoa</taxon>
        <taxon>Spiralia</taxon>
        <taxon>Gnathifera</taxon>
        <taxon>Rotifera</taxon>
        <taxon>Eurotatoria</taxon>
        <taxon>Bdelloidea</taxon>
        <taxon>Philodinida</taxon>
        <taxon>Philodinidae</taxon>
        <taxon>Didymodactylos</taxon>
    </lineage>
</organism>
<gene>
    <name evidence="1" type="ORF">OVA965_LOCUS38071</name>
    <name evidence="2" type="ORF">TMI583_LOCUS39215</name>
</gene>
<evidence type="ECO:0000313" key="2">
    <source>
        <dbReference type="EMBL" id="CAF4313910.1"/>
    </source>
</evidence>